<reference evidence="1 2" key="1">
    <citation type="submission" date="2019-09" db="EMBL/GenBank/DDBJ databases">
        <title>Actinomadura physcomitrii sp. nov., a novel actinomycete isolated from moss [Physcomitrium sphaericum (Ludw) Fuernr].</title>
        <authorList>
            <person name="Zhuang X."/>
            <person name="Liu C."/>
        </authorList>
    </citation>
    <scope>NUCLEOTIDE SEQUENCE [LARGE SCALE GENOMIC DNA]</scope>
    <source>
        <strain evidence="1 2">HMC1</strain>
    </source>
</reference>
<protein>
    <submittedName>
        <fullName evidence="1">P22 coat protein-protein 5 domain protein</fullName>
    </submittedName>
</protein>
<organism evidence="1 2">
    <name type="scientific">Actinomadura rudentiformis</name>
    <dbReference type="NCBI Taxonomy" id="359158"/>
    <lineage>
        <taxon>Bacteria</taxon>
        <taxon>Bacillati</taxon>
        <taxon>Actinomycetota</taxon>
        <taxon>Actinomycetes</taxon>
        <taxon>Streptosporangiales</taxon>
        <taxon>Thermomonosporaceae</taxon>
        <taxon>Actinomadura</taxon>
    </lineage>
</organism>
<dbReference type="Proteomes" id="UP000468735">
    <property type="component" value="Unassembled WGS sequence"/>
</dbReference>
<dbReference type="EMBL" id="WBMT01000015">
    <property type="protein sequence ID" value="KAB2344874.1"/>
    <property type="molecule type" value="Genomic_DNA"/>
</dbReference>
<keyword evidence="1" id="KW-0167">Capsid protein</keyword>
<keyword evidence="2" id="KW-1185">Reference proteome</keyword>
<proteinExistence type="predicted"/>
<accession>A0A6H9YGQ4</accession>
<evidence type="ECO:0000313" key="1">
    <source>
        <dbReference type="EMBL" id="KAB2344874.1"/>
    </source>
</evidence>
<evidence type="ECO:0000313" key="2">
    <source>
        <dbReference type="Proteomes" id="UP000468735"/>
    </source>
</evidence>
<gene>
    <name evidence="1" type="ORF">F8566_30245</name>
</gene>
<dbReference type="Pfam" id="PF25209">
    <property type="entry name" value="Phage_capsid_4"/>
    <property type="match status" value="1"/>
</dbReference>
<keyword evidence="1" id="KW-0946">Virion</keyword>
<sequence>MAITRFRAEVWSALLATSLKKAHVYAALCNSDYEGEIAAAGDTVRITSISRPTIRTYGRNADIQYEELTDAQRTLVVDQEKYWAFSIDDLDAAQARGNVVPEAMSEAAHGLADVADTYVANLYTQAQAANVIPARTISSGDAAYESLVDLGVKLGEANVPNAGRWVVIPEWYHGQLLKSPNFINAEKAADGGAALRRGFIGQAAGFDIFKSNNAPNPAAADYVVMAGVRAAITYADQVNRTEALRSEARFGDRVRGLYNYGAKVIRPDALAVLTATRPA</sequence>
<comment type="caution">
    <text evidence="1">The sequence shown here is derived from an EMBL/GenBank/DDBJ whole genome shotgun (WGS) entry which is preliminary data.</text>
</comment>
<name>A0A6H9YGQ4_9ACTN</name>
<dbReference type="AlphaFoldDB" id="A0A6H9YGQ4"/>
<dbReference type="OrthoDB" id="1624479at2"/>
<dbReference type="RefSeq" id="WP_151565242.1">
    <property type="nucleotide sequence ID" value="NZ_WBMT01000015.1"/>
</dbReference>